<dbReference type="Gene3D" id="3.20.20.140">
    <property type="entry name" value="Metal-dependent hydrolases"/>
    <property type="match status" value="1"/>
</dbReference>
<evidence type="ECO:0000313" key="4">
    <source>
        <dbReference type="Proteomes" id="UP001596391"/>
    </source>
</evidence>
<reference evidence="4" key="1">
    <citation type="journal article" date="2019" name="Int. J. Syst. Evol. Microbiol.">
        <title>The Global Catalogue of Microorganisms (GCM) 10K type strain sequencing project: providing services to taxonomists for standard genome sequencing and annotation.</title>
        <authorList>
            <consortium name="The Broad Institute Genomics Platform"/>
            <consortium name="The Broad Institute Genome Sequencing Center for Infectious Disease"/>
            <person name="Wu L."/>
            <person name="Ma J."/>
        </authorList>
    </citation>
    <scope>NUCLEOTIDE SEQUENCE [LARGE SCALE GENOMIC DNA]</scope>
    <source>
        <strain evidence="4">CGMCC 1.16026</strain>
    </source>
</reference>
<keyword evidence="4" id="KW-1185">Reference proteome</keyword>
<comment type="caution">
    <text evidence="3">The sequence shown here is derived from an EMBL/GenBank/DDBJ whole genome shotgun (WGS) entry which is preliminary data.</text>
</comment>
<dbReference type="EMBL" id="JBHSWI010000001">
    <property type="protein sequence ID" value="MFC6647103.1"/>
    <property type="molecule type" value="Genomic_DNA"/>
</dbReference>
<evidence type="ECO:0000259" key="2">
    <source>
        <dbReference type="Pfam" id="PF04909"/>
    </source>
</evidence>
<dbReference type="PANTHER" id="PTHR43569">
    <property type="entry name" value="AMIDOHYDROLASE"/>
    <property type="match status" value="1"/>
</dbReference>
<dbReference type="InterPro" id="IPR006680">
    <property type="entry name" value="Amidohydro-rel"/>
</dbReference>
<gene>
    <name evidence="3" type="ORF">ACFQBQ_16280</name>
</gene>
<sequence length="335" mass="37545">MEKRSEGRGEIIIDPTLPIVDAHFHLFDLPEARYMFDDYLEDVQAGHNIVASVYIETAGFLRPDGPEVLRPLGEIEFANGVGAVAASGRYGKTLVNAAIVGHADLRHGNAVAELFDRGLQLAPDRLRGFRQVALDHPSDEPYKFMLAPPPKGLLSNAAFRDGFRHLAERKLTFDATVFHTQLADLIDLVDAFPDTTIILDHLGMPMQLGADGERAERFKHWRKEMERLSERPNTRCKVGGLGMPFSGFGFEQKQEQVGYRELADAWAPYVETAIKAFGTERCMMESNFPPDGYSAGYVPVWNAMKYITRDFTANEKADLFHRTAMHTYRISVPGL</sequence>
<dbReference type="Pfam" id="PF04909">
    <property type="entry name" value="Amidohydro_2"/>
    <property type="match status" value="1"/>
</dbReference>
<name>A0ABW1ZDM0_9BACT</name>
<dbReference type="InterPro" id="IPR052350">
    <property type="entry name" value="Metallo-dep_Lactonases"/>
</dbReference>
<evidence type="ECO:0000256" key="1">
    <source>
        <dbReference type="ARBA" id="ARBA00038310"/>
    </source>
</evidence>
<dbReference type="SUPFAM" id="SSF51556">
    <property type="entry name" value="Metallo-dependent hydrolases"/>
    <property type="match status" value="1"/>
</dbReference>
<comment type="similarity">
    <text evidence="1">Belongs to the metallo-dependent hydrolases superfamily.</text>
</comment>
<evidence type="ECO:0000313" key="3">
    <source>
        <dbReference type="EMBL" id="MFC6647103.1"/>
    </source>
</evidence>
<organism evidence="3 4">
    <name type="scientific">Granulicella cerasi</name>
    <dbReference type="NCBI Taxonomy" id="741063"/>
    <lineage>
        <taxon>Bacteria</taxon>
        <taxon>Pseudomonadati</taxon>
        <taxon>Acidobacteriota</taxon>
        <taxon>Terriglobia</taxon>
        <taxon>Terriglobales</taxon>
        <taxon>Acidobacteriaceae</taxon>
        <taxon>Granulicella</taxon>
    </lineage>
</organism>
<proteinExistence type="inferred from homology"/>
<accession>A0ABW1ZDM0</accession>
<protein>
    <submittedName>
        <fullName evidence="3">Amidohydrolase family protein</fullName>
    </submittedName>
</protein>
<dbReference type="Proteomes" id="UP001596391">
    <property type="component" value="Unassembled WGS sequence"/>
</dbReference>
<dbReference type="RefSeq" id="WP_263370971.1">
    <property type="nucleotide sequence ID" value="NZ_JAGSYD010000002.1"/>
</dbReference>
<dbReference type="PANTHER" id="PTHR43569:SF1">
    <property type="entry name" value="BLL3371 PROTEIN"/>
    <property type="match status" value="1"/>
</dbReference>
<feature type="domain" description="Amidohydrolase-related" evidence="2">
    <location>
        <begin position="20"/>
        <end position="330"/>
    </location>
</feature>
<dbReference type="InterPro" id="IPR032466">
    <property type="entry name" value="Metal_Hydrolase"/>
</dbReference>